<dbReference type="Gene3D" id="1.10.8.430">
    <property type="entry name" value="Helical domain of apoptotic protease-activating factors"/>
    <property type="match status" value="1"/>
</dbReference>
<dbReference type="InterPro" id="IPR038005">
    <property type="entry name" value="RX-like_CC"/>
</dbReference>
<dbReference type="FunFam" id="3.40.50.300:FF:001091">
    <property type="entry name" value="Probable disease resistance protein At1g61300"/>
    <property type="match status" value="1"/>
</dbReference>
<accession>A0A6P5YTC7</accession>
<dbReference type="GO" id="GO:0006952">
    <property type="term" value="P:defense response"/>
    <property type="evidence" value="ECO:0007669"/>
    <property type="project" value="UniProtKB-KW"/>
</dbReference>
<dbReference type="Gene3D" id="1.20.5.4130">
    <property type="match status" value="1"/>
</dbReference>
<sequence length="615" mass="70711">MAEAIVSTILQQLTAITTDKASEAWELVRGVEKEVKRLESNFKAMQYELEDAEEKQYVDKRLKHWLERFKQVSYDMEDVLDDWKTAVQQLQKADHGVGTSTTVPKWKVCPFVSCFSFGSKVVRRHEIATRIKDINEELDQIVKDKDKFELVKREIIKLPKRPESTSFVDVSKLYGRDGEKEVIIRRLLCGTSEEEGISIPTITIVGMGGIGKTALAQLIYNDPRIRTHFDKKIWVCVSDPFDLSQIARAILEGLDLTVSLQNTTPLQTLLSKISENIKEKKLFLVLDDVWTDRGQDWEQLKAAFQSVMLGSRILITTRKESVGKHLESSHVLQLDPLSEEICWWILSQKAFTGRNQIGCENLEDIGREIAKKCKGLPLAAKTLGGLLQDKLRREEWQNVLNSEIWKSDFEQYIYAPLLLSYFDLPSAIRRCFLYCAIFPKDYVIGKDDLVQHWMAQGYLNSVDNLGAELEGEHHFKCLASHSFFQDFDEDANGDIICCKMHDMVHDFVQFLTKCEFIIEKIDEDLALDLSSKNPRHLRLVIENCSSSPMSIYGTEKLRSLVAVCHGFYVTAESLKSLFSRFKHLRLLKFERLKLVEYEMVRDIGNLIHLSIVRIA</sequence>
<dbReference type="FunFam" id="1.10.10.10:FF:000322">
    <property type="entry name" value="Probable disease resistance protein At1g63360"/>
    <property type="match status" value="1"/>
</dbReference>
<evidence type="ECO:0000259" key="8">
    <source>
        <dbReference type="Pfam" id="PF23559"/>
    </source>
</evidence>
<dbReference type="GeneID" id="111294633"/>
<dbReference type="KEGG" id="dzi:111294633"/>
<dbReference type="InterPro" id="IPR058922">
    <property type="entry name" value="WHD_DRP"/>
</dbReference>
<feature type="coiled-coil region" evidence="5">
    <location>
        <begin position="28"/>
        <end position="55"/>
    </location>
</feature>
<dbReference type="GO" id="GO:0043531">
    <property type="term" value="F:ADP binding"/>
    <property type="evidence" value="ECO:0007669"/>
    <property type="project" value="InterPro"/>
</dbReference>
<dbReference type="PRINTS" id="PR00364">
    <property type="entry name" value="DISEASERSIST"/>
</dbReference>
<keyword evidence="2" id="KW-0547">Nucleotide-binding</keyword>
<proteinExistence type="predicted"/>
<evidence type="ECO:0000256" key="2">
    <source>
        <dbReference type="ARBA" id="ARBA00022741"/>
    </source>
</evidence>
<dbReference type="GO" id="GO:0005524">
    <property type="term" value="F:ATP binding"/>
    <property type="evidence" value="ECO:0007669"/>
    <property type="project" value="UniProtKB-KW"/>
</dbReference>
<dbReference type="Gene3D" id="3.40.50.300">
    <property type="entry name" value="P-loop containing nucleotide triphosphate hydrolases"/>
    <property type="match status" value="1"/>
</dbReference>
<dbReference type="InterPro" id="IPR036388">
    <property type="entry name" value="WH-like_DNA-bd_sf"/>
</dbReference>
<dbReference type="Proteomes" id="UP000515121">
    <property type="component" value="Unplaced"/>
</dbReference>
<dbReference type="PANTHER" id="PTHR36766:SF45">
    <property type="entry name" value="NB-ARC DOMAIN-CONTAINING PROTEIN"/>
    <property type="match status" value="1"/>
</dbReference>
<keyword evidence="9" id="KW-1185">Reference proteome</keyword>
<dbReference type="Pfam" id="PF00931">
    <property type="entry name" value="NB-ARC"/>
    <property type="match status" value="1"/>
</dbReference>
<protein>
    <submittedName>
        <fullName evidence="10">Disease resistance protein RGA3</fullName>
    </submittedName>
</protein>
<dbReference type="Gene3D" id="1.10.10.10">
    <property type="entry name" value="Winged helix-like DNA-binding domain superfamily/Winged helix DNA-binding domain"/>
    <property type="match status" value="1"/>
</dbReference>
<keyword evidence="1" id="KW-0677">Repeat</keyword>
<keyword evidence="4" id="KW-0067">ATP-binding</keyword>
<dbReference type="OrthoDB" id="944490at2759"/>
<evidence type="ECO:0000259" key="7">
    <source>
        <dbReference type="Pfam" id="PF18052"/>
    </source>
</evidence>
<evidence type="ECO:0000313" key="10">
    <source>
        <dbReference type="RefSeq" id="XP_022743788.1"/>
    </source>
</evidence>
<dbReference type="InterPro" id="IPR002182">
    <property type="entry name" value="NB-ARC"/>
</dbReference>
<feature type="domain" description="Disease resistance protein winged helix" evidence="8">
    <location>
        <begin position="437"/>
        <end position="508"/>
    </location>
</feature>
<feature type="domain" description="Disease resistance N-terminal" evidence="7">
    <location>
        <begin position="5"/>
        <end position="92"/>
    </location>
</feature>
<dbReference type="PANTHER" id="PTHR36766">
    <property type="entry name" value="PLANT BROAD-SPECTRUM MILDEW RESISTANCE PROTEIN RPW8"/>
    <property type="match status" value="1"/>
</dbReference>
<dbReference type="RefSeq" id="XP_022743788.1">
    <property type="nucleotide sequence ID" value="XM_022888053.1"/>
</dbReference>
<dbReference type="CDD" id="cd14798">
    <property type="entry name" value="RX-CC_like"/>
    <property type="match status" value="1"/>
</dbReference>
<feature type="domain" description="NB-ARC" evidence="6">
    <location>
        <begin position="193"/>
        <end position="354"/>
    </location>
</feature>
<evidence type="ECO:0000259" key="6">
    <source>
        <dbReference type="Pfam" id="PF00931"/>
    </source>
</evidence>
<evidence type="ECO:0000256" key="5">
    <source>
        <dbReference type="SAM" id="Coils"/>
    </source>
</evidence>
<dbReference type="SUPFAM" id="SSF52540">
    <property type="entry name" value="P-loop containing nucleoside triphosphate hydrolases"/>
    <property type="match status" value="1"/>
</dbReference>
<evidence type="ECO:0000256" key="4">
    <source>
        <dbReference type="ARBA" id="ARBA00022840"/>
    </source>
</evidence>
<dbReference type="InterPro" id="IPR027417">
    <property type="entry name" value="P-loop_NTPase"/>
</dbReference>
<name>A0A6P5YTC7_DURZI</name>
<keyword evidence="3" id="KW-0611">Plant defense</keyword>
<evidence type="ECO:0000313" key="9">
    <source>
        <dbReference type="Proteomes" id="UP000515121"/>
    </source>
</evidence>
<dbReference type="InterPro" id="IPR041118">
    <property type="entry name" value="Rx_N"/>
</dbReference>
<organism evidence="9 10">
    <name type="scientific">Durio zibethinus</name>
    <name type="common">Durian</name>
    <dbReference type="NCBI Taxonomy" id="66656"/>
    <lineage>
        <taxon>Eukaryota</taxon>
        <taxon>Viridiplantae</taxon>
        <taxon>Streptophyta</taxon>
        <taxon>Embryophyta</taxon>
        <taxon>Tracheophyta</taxon>
        <taxon>Spermatophyta</taxon>
        <taxon>Magnoliopsida</taxon>
        <taxon>eudicotyledons</taxon>
        <taxon>Gunneridae</taxon>
        <taxon>Pentapetalae</taxon>
        <taxon>rosids</taxon>
        <taxon>malvids</taxon>
        <taxon>Malvales</taxon>
        <taxon>Malvaceae</taxon>
        <taxon>Helicteroideae</taxon>
        <taxon>Durio</taxon>
    </lineage>
</organism>
<reference evidence="10" key="1">
    <citation type="submission" date="2025-08" db="UniProtKB">
        <authorList>
            <consortium name="RefSeq"/>
        </authorList>
    </citation>
    <scope>IDENTIFICATION</scope>
    <source>
        <tissue evidence="10">Fruit stalk</tissue>
    </source>
</reference>
<dbReference type="Pfam" id="PF18052">
    <property type="entry name" value="Rx_N"/>
    <property type="match status" value="1"/>
</dbReference>
<keyword evidence="5" id="KW-0175">Coiled coil</keyword>
<dbReference type="AlphaFoldDB" id="A0A6P5YTC7"/>
<dbReference type="InterPro" id="IPR042197">
    <property type="entry name" value="Apaf_helical"/>
</dbReference>
<gene>
    <name evidence="10" type="primary">LOC111294633</name>
</gene>
<evidence type="ECO:0000256" key="3">
    <source>
        <dbReference type="ARBA" id="ARBA00022821"/>
    </source>
</evidence>
<evidence type="ECO:0000256" key="1">
    <source>
        <dbReference type="ARBA" id="ARBA00022737"/>
    </source>
</evidence>
<dbReference type="Pfam" id="PF23559">
    <property type="entry name" value="WHD_DRP"/>
    <property type="match status" value="1"/>
</dbReference>